<comment type="caution">
    <text evidence="1">The sequence shown here is derived from an EMBL/GenBank/DDBJ whole genome shotgun (WGS) entry which is preliminary data.</text>
</comment>
<accession>A0ABS5CYP9</accession>
<keyword evidence="2" id="KW-1185">Reference proteome</keyword>
<sequence length="105" mass="12473">MVKNKNHIIILILLGFLFIFLFGKHHIIFASEQDEDMEKTITLILNKENQTEEIKYKCEKMLKDMKEIKDNLKNMATTHQREVTKTLQDEDQKIVNGRQRGQIIE</sequence>
<evidence type="ECO:0000313" key="2">
    <source>
        <dbReference type="Proteomes" id="UP001195571"/>
    </source>
</evidence>
<evidence type="ECO:0000313" key="1">
    <source>
        <dbReference type="EMBL" id="MBP5836103.1"/>
    </source>
</evidence>
<dbReference type="Proteomes" id="UP001195571">
    <property type="component" value="Unassembled WGS sequence"/>
</dbReference>
<organism evidence="1 2">
    <name type="scientific">Candidatus Phytoplasma meliae</name>
    <dbReference type="NCBI Taxonomy" id="1848402"/>
    <lineage>
        <taxon>Bacteria</taxon>
        <taxon>Bacillati</taxon>
        <taxon>Mycoplasmatota</taxon>
        <taxon>Mollicutes</taxon>
        <taxon>Acholeplasmatales</taxon>
        <taxon>Acholeplasmataceae</taxon>
        <taxon>Candidatus Phytoplasma</taxon>
        <taxon>16SrXIII (Mexican periwinkle virescence group)</taxon>
    </lineage>
</organism>
<proteinExistence type="predicted"/>
<evidence type="ECO:0008006" key="3">
    <source>
        <dbReference type="Google" id="ProtNLM"/>
    </source>
</evidence>
<dbReference type="EMBL" id="JACAOD020000012">
    <property type="protein sequence ID" value="MBP5836103.1"/>
    <property type="molecule type" value="Genomic_DNA"/>
</dbReference>
<gene>
    <name evidence="1" type="ORF">CHTY_002580</name>
</gene>
<reference evidence="1" key="1">
    <citation type="submission" date="2021-04" db="EMBL/GenBank/DDBJ databases">
        <title>Genomic features of Candidatus Phytoplasma meliae isolate ChTYXIII (1SrXIII-G).</title>
        <authorList>
            <person name="Fernandez F.D."/>
            <person name="Conci L.R."/>
        </authorList>
    </citation>
    <scope>NUCLEOTIDE SEQUENCE [LARGE SCALE GENOMIC DNA]</scope>
    <source>
        <strain evidence="1">ChTYXIII-Mo</strain>
    </source>
</reference>
<protein>
    <recommendedName>
        <fullName evidence="3">Sequence-variable mosaic (SVM) signal sequence domain-containing protein</fullName>
    </recommendedName>
</protein>
<dbReference type="RefSeq" id="WP_203552368.1">
    <property type="nucleotide sequence ID" value="NZ_JACAOD020000012.1"/>
</dbReference>
<name>A0ABS5CYP9_9MOLU</name>